<gene>
    <name evidence="1" type="ORF">B0H16DRAFT_1343517</name>
</gene>
<evidence type="ECO:0000313" key="1">
    <source>
        <dbReference type="EMBL" id="KAJ7711705.1"/>
    </source>
</evidence>
<sequence>MGDEWTGLVDAWWTLEESTGFRTSTKTHPTTNRPGAVKIWVKDARKGTPNTGGAEAMAAQWWGWWRSINPKWRLRDGELVQEGEGGWDALRCPGQNGFLNVIVCLKWWRCEMEDPSDSWQRAVADVKWVLTQMVAE</sequence>
<evidence type="ECO:0000313" key="2">
    <source>
        <dbReference type="Proteomes" id="UP001215598"/>
    </source>
</evidence>
<comment type="caution">
    <text evidence="1">The sequence shown here is derived from an EMBL/GenBank/DDBJ whole genome shotgun (WGS) entry which is preliminary data.</text>
</comment>
<keyword evidence="2" id="KW-1185">Reference proteome</keyword>
<dbReference type="AlphaFoldDB" id="A0AAD7H531"/>
<protein>
    <submittedName>
        <fullName evidence="1">Uncharacterized protein</fullName>
    </submittedName>
</protein>
<dbReference type="EMBL" id="JARKIB010000388">
    <property type="protein sequence ID" value="KAJ7711705.1"/>
    <property type="molecule type" value="Genomic_DNA"/>
</dbReference>
<proteinExistence type="predicted"/>
<name>A0AAD7H531_9AGAR</name>
<dbReference type="Proteomes" id="UP001215598">
    <property type="component" value="Unassembled WGS sequence"/>
</dbReference>
<reference evidence="1" key="1">
    <citation type="submission" date="2023-03" db="EMBL/GenBank/DDBJ databases">
        <title>Massive genome expansion in bonnet fungi (Mycena s.s.) driven by repeated elements and novel gene families across ecological guilds.</title>
        <authorList>
            <consortium name="Lawrence Berkeley National Laboratory"/>
            <person name="Harder C.B."/>
            <person name="Miyauchi S."/>
            <person name="Viragh M."/>
            <person name="Kuo A."/>
            <person name="Thoen E."/>
            <person name="Andreopoulos B."/>
            <person name="Lu D."/>
            <person name="Skrede I."/>
            <person name="Drula E."/>
            <person name="Henrissat B."/>
            <person name="Morin E."/>
            <person name="Kohler A."/>
            <person name="Barry K."/>
            <person name="LaButti K."/>
            <person name="Morin E."/>
            <person name="Salamov A."/>
            <person name="Lipzen A."/>
            <person name="Mereny Z."/>
            <person name="Hegedus B."/>
            <person name="Baldrian P."/>
            <person name="Stursova M."/>
            <person name="Weitz H."/>
            <person name="Taylor A."/>
            <person name="Grigoriev I.V."/>
            <person name="Nagy L.G."/>
            <person name="Martin F."/>
            <person name="Kauserud H."/>
        </authorList>
    </citation>
    <scope>NUCLEOTIDE SEQUENCE</scope>
    <source>
        <strain evidence="1">CBHHK182m</strain>
    </source>
</reference>
<accession>A0AAD7H531</accession>
<organism evidence="1 2">
    <name type="scientific">Mycena metata</name>
    <dbReference type="NCBI Taxonomy" id="1033252"/>
    <lineage>
        <taxon>Eukaryota</taxon>
        <taxon>Fungi</taxon>
        <taxon>Dikarya</taxon>
        <taxon>Basidiomycota</taxon>
        <taxon>Agaricomycotina</taxon>
        <taxon>Agaricomycetes</taxon>
        <taxon>Agaricomycetidae</taxon>
        <taxon>Agaricales</taxon>
        <taxon>Marasmiineae</taxon>
        <taxon>Mycenaceae</taxon>
        <taxon>Mycena</taxon>
    </lineage>
</organism>